<dbReference type="Proteomes" id="UP000234639">
    <property type="component" value="Unassembled WGS sequence"/>
</dbReference>
<dbReference type="GO" id="GO:0006260">
    <property type="term" value="P:DNA replication"/>
    <property type="evidence" value="ECO:0007669"/>
    <property type="project" value="InterPro"/>
</dbReference>
<dbReference type="SUPFAM" id="SSF52172">
    <property type="entry name" value="CheY-like"/>
    <property type="match status" value="1"/>
</dbReference>
<evidence type="ECO:0000256" key="3">
    <source>
        <dbReference type="ARBA" id="ARBA00022553"/>
    </source>
</evidence>
<dbReference type="GO" id="GO:0097588">
    <property type="term" value="P:archaeal or bacterial-type flagellum-dependent cell motility"/>
    <property type="evidence" value="ECO:0007669"/>
    <property type="project" value="UniProtKB-KW"/>
</dbReference>
<dbReference type="CDD" id="cd00156">
    <property type="entry name" value="REC"/>
    <property type="match status" value="1"/>
</dbReference>
<accession>A0A2I1NAB3</accession>
<dbReference type="GO" id="GO:0006935">
    <property type="term" value="P:chemotaxis"/>
    <property type="evidence" value="ECO:0007669"/>
    <property type="project" value="UniProtKB-KW"/>
</dbReference>
<reference evidence="7 8" key="1">
    <citation type="submission" date="2017-12" db="EMBL/GenBank/DDBJ databases">
        <title>Phylogenetic diversity of female urinary microbiome.</title>
        <authorList>
            <person name="Thomas-White K."/>
            <person name="Wolfe A.J."/>
        </authorList>
    </citation>
    <scope>NUCLEOTIDE SEQUENCE [LARGE SCALE GENOMIC DNA]</scope>
    <source>
        <strain evidence="7 8">UMB0112</strain>
    </source>
</reference>
<evidence type="ECO:0000256" key="2">
    <source>
        <dbReference type="ARBA" id="ARBA00022500"/>
    </source>
</evidence>
<dbReference type="InterPro" id="IPR008813">
    <property type="entry name" value="Plasmid_replication_RepL"/>
</dbReference>
<keyword evidence="4" id="KW-0283">Flagellar rotation</keyword>
<sequence length="222" mass="25747">MKKRNLDILSNFDILYIEDETHLLHQTTTVLEDFVRNLYPCPSLKKAYEVLENKNIDAIISDILLEEATGIELLRNLRKEDNDTPMIFTTAYTDTKYLLEAIKFGANNYLVKPINIKELLNSLYDVLLPKIKDKEIDKNKNIIRMVALVTDTKAVEVIKFIINNLDENLVFNHTYNDIMDNIDVSKPTIIKLFKQLGDLEVLVKLQNAKYQFNPSKLNNVEI</sequence>
<name>A0A2I1NAB3_9BACT</name>
<comment type="cofactor">
    <cofactor evidence="1">
        <name>Mg(2+)</name>
        <dbReference type="ChEBI" id="CHEBI:18420"/>
    </cofactor>
</comment>
<dbReference type="EMBL" id="PKHU01000004">
    <property type="protein sequence ID" value="PKZ29308.1"/>
    <property type="molecule type" value="Genomic_DNA"/>
</dbReference>
<dbReference type="InterPro" id="IPR050595">
    <property type="entry name" value="Bact_response_regulator"/>
</dbReference>
<dbReference type="InterPro" id="IPR001789">
    <property type="entry name" value="Sig_transdc_resp-reg_receiver"/>
</dbReference>
<evidence type="ECO:0000256" key="5">
    <source>
        <dbReference type="PROSITE-ProRule" id="PRU00169"/>
    </source>
</evidence>
<evidence type="ECO:0000259" key="6">
    <source>
        <dbReference type="PROSITE" id="PS50110"/>
    </source>
</evidence>
<dbReference type="GO" id="GO:0000160">
    <property type="term" value="P:phosphorelay signal transduction system"/>
    <property type="evidence" value="ECO:0007669"/>
    <property type="project" value="InterPro"/>
</dbReference>
<dbReference type="Pfam" id="PF00072">
    <property type="entry name" value="Response_reg"/>
    <property type="match status" value="1"/>
</dbReference>
<dbReference type="RefSeq" id="WP_016646094.1">
    <property type="nucleotide sequence ID" value="NZ_CAUPEY010000003.1"/>
</dbReference>
<dbReference type="SMART" id="SM00448">
    <property type="entry name" value="REC"/>
    <property type="match status" value="1"/>
</dbReference>
<dbReference type="Gene3D" id="3.40.50.2300">
    <property type="match status" value="1"/>
</dbReference>
<protein>
    <submittedName>
        <fullName evidence="7">Response regulator</fullName>
    </submittedName>
</protein>
<dbReference type="GO" id="GO:0006276">
    <property type="term" value="P:plasmid maintenance"/>
    <property type="evidence" value="ECO:0007669"/>
    <property type="project" value="InterPro"/>
</dbReference>
<evidence type="ECO:0000256" key="4">
    <source>
        <dbReference type="ARBA" id="ARBA00022779"/>
    </source>
</evidence>
<evidence type="ECO:0000256" key="1">
    <source>
        <dbReference type="ARBA" id="ARBA00001946"/>
    </source>
</evidence>
<feature type="modified residue" description="4-aspartylphosphate" evidence="5">
    <location>
        <position position="62"/>
    </location>
</feature>
<dbReference type="PROSITE" id="PS50110">
    <property type="entry name" value="RESPONSE_REGULATORY"/>
    <property type="match status" value="1"/>
</dbReference>
<dbReference type="PANTHER" id="PTHR44591">
    <property type="entry name" value="STRESS RESPONSE REGULATOR PROTEIN 1"/>
    <property type="match status" value="1"/>
</dbReference>
<dbReference type="AlphaFoldDB" id="A0A2I1NAB3"/>
<dbReference type="InterPro" id="IPR011006">
    <property type="entry name" value="CheY-like_superfamily"/>
</dbReference>
<organism evidence="7 8">
    <name type="scientific">Campylobacter ureolyticus</name>
    <dbReference type="NCBI Taxonomy" id="827"/>
    <lineage>
        <taxon>Bacteria</taxon>
        <taxon>Pseudomonadati</taxon>
        <taxon>Campylobacterota</taxon>
        <taxon>Epsilonproteobacteria</taxon>
        <taxon>Campylobacterales</taxon>
        <taxon>Campylobacteraceae</taxon>
        <taxon>Campylobacter</taxon>
    </lineage>
</organism>
<evidence type="ECO:0000313" key="7">
    <source>
        <dbReference type="EMBL" id="PKZ29308.1"/>
    </source>
</evidence>
<evidence type="ECO:0000313" key="8">
    <source>
        <dbReference type="Proteomes" id="UP000234639"/>
    </source>
</evidence>
<keyword evidence="2" id="KW-0145">Chemotaxis</keyword>
<comment type="caution">
    <text evidence="7">The sequence shown here is derived from an EMBL/GenBank/DDBJ whole genome shotgun (WGS) entry which is preliminary data.</text>
</comment>
<gene>
    <name evidence="7" type="ORF">CYJ41_05575</name>
</gene>
<dbReference type="Pfam" id="PF05732">
    <property type="entry name" value="RepL"/>
    <property type="match status" value="1"/>
</dbReference>
<keyword evidence="3 5" id="KW-0597">Phosphoprotein</keyword>
<dbReference type="PANTHER" id="PTHR44591:SF3">
    <property type="entry name" value="RESPONSE REGULATORY DOMAIN-CONTAINING PROTEIN"/>
    <property type="match status" value="1"/>
</dbReference>
<feature type="domain" description="Response regulatory" evidence="6">
    <location>
        <begin position="13"/>
        <end position="127"/>
    </location>
</feature>
<proteinExistence type="predicted"/>